<feature type="transmembrane region" description="Helical" evidence="17">
    <location>
        <begin position="461"/>
        <end position="482"/>
    </location>
</feature>
<dbReference type="InterPro" id="IPR000539">
    <property type="entry name" value="Frizzled/Smoothened_7TM"/>
</dbReference>
<keyword evidence="11 15" id="KW-1015">Disulfide bond</keyword>
<comment type="subcellular location">
    <subcellularLocation>
        <location evidence="1">Membrane</location>
        <topology evidence="1">Multi-pass membrane protein</topology>
    </subcellularLocation>
</comment>
<evidence type="ECO:0000256" key="15">
    <source>
        <dbReference type="PROSITE-ProRule" id="PRU00090"/>
    </source>
</evidence>
<feature type="disulfide bond" evidence="15">
    <location>
        <begin position="44"/>
        <end position="90"/>
    </location>
</feature>
<evidence type="ECO:0000256" key="9">
    <source>
        <dbReference type="ARBA" id="ARBA00023040"/>
    </source>
</evidence>
<evidence type="ECO:0000256" key="5">
    <source>
        <dbReference type="ARBA" id="ARBA00022687"/>
    </source>
</evidence>
<feature type="signal peptide" evidence="18">
    <location>
        <begin position="1"/>
        <end position="30"/>
    </location>
</feature>
<keyword evidence="6 17" id="KW-0812">Transmembrane</keyword>
<keyword evidence="9" id="KW-0297">G-protein coupled receptor</keyword>
<dbReference type="SMART" id="SM00063">
    <property type="entry name" value="FRI"/>
    <property type="match status" value="1"/>
</dbReference>
<reference evidence="22" key="1">
    <citation type="submission" date="2025-08" db="UniProtKB">
        <authorList>
            <consortium name="RefSeq"/>
        </authorList>
    </citation>
    <scope>IDENTIFICATION</scope>
    <source>
        <tissue evidence="22">Whole Larva</tissue>
    </source>
</reference>
<dbReference type="Pfam" id="PF01392">
    <property type="entry name" value="Fz"/>
    <property type="match status" value="1"/>
</dbReference>
<keyword evidence="21" id="KW-1185">Reference proteome</keyword>
<feature type="transmembrane region" description="Helical" evidence="17">
    <location>
        <begin position="211"/>
        <end position="231"/>
    </location>
</feature>
<evidence type="ECO:0000256" key="2">
    <source>
        <dbReference type="ARBA" id="ARBA00008077"/>
    </source>
</evidence>
<feature type="domain" description="FZ" evidence="19">
    <location>
        <begin position="31"/>
        <end position="152"/>
    </location>
</feature>
<dbReference type="PANTHER" id="PTHR11309">
    <property type="entry name" value="FRIZZLED"/>
    <property type="match status" value="1"/>
</dbReference>
<evidence type="ECO:0000256" key="11">
    <source>
        <dbReference type="ARBA" id="ARBA00023157"/>
    </source>
</evidence>
<gene>
    <name evidence="22" type="primary">LOC108566915</name>
</gene>
<keyword evidence="10 17" id="KW-0472">Membrane</keyword>
<evidence type="ECO:0000256" key="10">
    <source>
        <dbReference type="ARBA" id="ARBA00023136"/>
    </source>
</evidence>
<evidence type="ECO:0000256" key="6">
    <source>
        <dbReference type="ARBA" id="ARBA00022692"/>
    </source>
</evidence>
<accession>A0ABM1N6T9</accession>
<dbReference type="Proteomes" id="UP000695000">
    <property type="component" value="Unplaced"/>
</dbReference>
<evidence type="ECO:0000256" key="17">
    <source>
        <dbReference type="SAM" id="Phobius"/>
    </source>
</evidence>
<proteinExistence type="inferred from homology"/>
<keyword evidence="7 18" id="KW-0732">Signal</keyword>
<dbReference type="RefSeq" id="XP_017782539.1">
    <property type="nucleotide sequence ID" value="XM_017927050.1"/>
</dbReference>
<dbReference type="InterPro" id="IPR015526">
    <property type="entry name" value="Frizzled/SFRP"/>
</dbReference>
<feature type="transmembrane region" description="Helical" evidence="17">
    <location>
        <begin position="325"/>
        <end position="349"/>
    </location>
</feature>
<dbReference type="PROSITE" id="PS50261">
    <property type="entry name" value="G_PROTEIN_RECEP_F2_4"/>
    <property type="match status" value="1"/>
</dbReference>
<protein>
    <recommendedName>
        <fullName evidence="3">Frizzled-4</fullName>
    </recommendedName>
</protein>
<dbReference type="Gene3D" id="1.20.1070.10">
    <property type="entry name" value="Rhodopsin 7-helix transmembrane proteins"/>
    <property type="match status" value="1"/>
</dbReference>
<dbReference type="InterPro" id="IPR041765">
    <property type="entry name" value="FZ4_CRD"/>
</dbReference>
<dbReference type="CDD" id="cd07448">
    <property type="entry name" value="CRD_FZ4"/>
    <property type="match status" value="1"/>
</dbReference>
<keyword evidence="4" id="KW-0217">Developmental protein</keyword>
<dbReference type="InterPro" id="IPR020067">
    <property type="entry name" value="Frizzled_dom"/>
</dbReference>
<evidence type="ECO:0000256" key="13">
    <source>
        <dbReference type="ARBA" id="ARBA00023180"/>
    </source>
</evidence>
<dbReference type="GeneID" id="108566915"/>
<evidence type="ECO:0000256" key="12">
    <source>
        <dbReference type="ARBA" id="ARBA00023170"/>
    </source>
</evidence>
<evidence type="ECO:0000256" key="16">
    <source>
        <dbReference type="SAM" id="MobiDB-lite"/>
    </source>
</evidence>
<dbReference type="SUPFAM" id="SSF63501">
    <property type="entry name" value="Frizzled cysteine-rich domain"/>
    <property type="match status" value="1"/>
</dbReference>
<dbReference type="InterPro" id="IPR017981">
    <property type="entry name" value="GPCR_2-like_7TM"/>
</dbReference>
<keyword evidence="14" id="KW-0807">Transducer</keyword>
<evidence type="ECO:0000313" key="22">
    <source>
        <dbReference type="RefSeq" id="XP_017782539.1"/>
    </source>
</evidence>
<evidence type="ECO:0000256" key="8">
    <source>
        <dbReference type="ARBA" id="ARBA00022989"/>
    </source>
</evidence>
<feature type="disulfide bond" evidence="15">
    <location>
        <begin position="81"/>
        <end position="119"/>
    </location>
</feature>
<dbReference type="SMART" id="SM01330">
    <property type="entry name" value="Frizzled"/>
    <property type="match status" value="1"/>
</dbReference>
<evidence type="ECO:0000256" key="18">
    <source>
        <dbReference type="SAM" id="SignalP"/>
    </source>
</evidence>
<dbReference type="Gene3D" id="1.10.2000.10">
    <property type="entry name" value="Frizzled cysteine-rich domain"/>
    <property type="match status" value="1"/>
</dbReference>
<feature type="transmembrane region" description="Helical" evidence="17">
    <location>
        <begin position="243"/>
        <end position="263"/>
    </location>
</feature>
<dbReference type="InterPro" id="IPR036790">
    <property type="entry name" value="Frizzled_dom_sf"/>
</dbReference>
<keyword evidence="5" id="KW-0879">Wnt signaling pathway</keyword>
<organism evidence="21 22">
    <name type="scientific">Nicrophorus vespilloides</name>
    <name type="common">Boreal carrion beetle</name>
    <dbReference type="NCBI Taxonomy" id="110193"/>
    <lineage>
        <taxon>Eukaryota</taxon>
        <taxon>Metazoa</taxon>
        <taxon>Ecdysozoa</taxon>
        <taxon>Arthropoda</taxon>
        <taxon>Hexapoda</taxon>
        <taxon>Insecta</taxon>
        <taxon>Pterygota</taxon>
        <taxon>Neoptera</taxon>
        <taxon>Endopterygota</taxon>
        <taxon>Coleoptera</taxon>
        <taxon>Polyphaga</taxon>
        <taxon>Staphyliniformia</taxon>
        <taxon>Silphidae</taxon>
        <taxon>Nicrophorinae</taxon>
        <taxon>Nicrophorus</taxon>
    </lineage>
</organism>
<feature type="disulfide bond" evidence="15">
    <location>
        <begin position="36"/>
        <end position="97"/>
    </location>
</feature>
<keyword evidence="8 17" id="KW-1133">Transmembrane helix</keyword>
<dbReference type="PRINTS" id="PR00489">
    <property type="entry name" value="FRIZZLED"/>
</dbReference>
<evidence type="ECO:0000313" key="21">
    <source>
        <dbReference type="Proteomes" id="UP000695000"/>
    </source>
</evidence>
<evidence type="ECO:0000256" key="7">
    <source>
        <dbReference type="ARBA" id="ARBA00022729"/>
    </source>
</evidence>
<dbReference type="Pfam" id="PF01534">
    <property type="entry name" value="Frizzled"/>
    <property type="match status" value="1"/>
</dbReference>
<keyword evidence="12" id="KW-0675">Receptor</keyword>
<dbReference type="PANTHER" id="PTHR11309:SF23">
    <property type="entry name" value="FRIZZLED-4"/>
    <property type="match status" value="1"/>
</dbReference>
<feature type="domain" description="G-protein coupled receptors family 2 profile 2" evidence="20">
    <location>
        <begin position="206"/>
        <end position="489"/>
    </location>
</feature>
<dbReference type="PROSITE" id="PS50038">
    <property type="entry name" value="FZ"/>
    <property type="match status" value="1"/>
</dbReference>
<feature type="disulfide bond" evidence="15">
    <location>
        <begin position="112"/>
        <end position="136"/>
    </location>
</feature>
<feature type="region of interest" description="Disordered" evidence="16">
    <location>
        <begin position="514"/>
        <end position="561"/>
    </location>
</feature>
<feature type="transmembrane region" description="Helical" evidence="17">
    <location>
        <begin position="420"/>
        <end position="441"/>
    </location>
</feature>
<comment type="similarity">
    <text evidence="2">Belongs to the G-protein coupled receptor Fz/Smo family.</text>
</comment>
<evidence type="ECO:0000259" key="20">
    <source>
        <dbReference type="PROSITE" id="PS50261"/>
    </source>
</evidence>
<evidence type="ECO:0000256" key="3">
    <source>
        <dbReference type="ARBA" id="ARBA00018149"/>
    </source>
</evidence>
<feature type="transmembrane region" description="Helical" evidence="17">
    <location>
        <begin position="283"/>
        <end position="313"/>
    </location>
</feature>
<feature type="disulfide bond" evidence="15">
    <location>
        <begin position="108"/>
        <end position="149"/>
    </location>
</feature>
<feature type="chain" id="PRO_5046764395" description="Frizzled-4" evidence="18">
    <location>
        <begin position="31"/>
        <end position="561"/>
    </location>
</feature>
<name>A0ABM1N6T9_NICVS</name>
<sequence length="561" mass="61933">MDHQQHLRFPRVFRTVAALLLLVSTLCVEATTLRTCEPIRINMCRGLGYNMTGMPNLGGNELQQEAEYYLTTFTPLIQYGCSSHLKLFLCSVYVPMCTEKVAKPIGPCRGLCESVRSRCYPVLHGFGFPWPDALNCSHFPEENNHVHMCMEGPRDMVLSSASKSNDQPMINAIPELMDCPQHHVKIESGQCVPICDTDYLFDAAEKKFAEVWVTVWALICLVSSVTAALTLCIGGGRARARPLVFLALCYCFVSGGWTVRTIAGRSNVSCQSSEGDVSQDGLANANCAFVFLLIYYFGMAANAWWVSICIWWLAKAGLGWSPEKLGSLSSFLHVASWGLPAAQTVGALVRRDVDTDELTGTCYVGNKNDSTLLFLVLIPQAVYLSLGVGVLIVGCLKLLKKPRTLAVAAPLTGTAPRKDSDILGALATLYVIPTACVLASICYEYNNRSLWYATEEKPVVWAFLLRHLMSLFIGVSTFFWLWSKKTLTAWKAVARRMGPRKPLAVKTLPVRYNPPPPPPAAAHSHIPSNLSTTMSTASRHSRHSHRKPRVHHHRSGSENIL</sequence>
<feature type="transmembrane region" description="Helical" evidence="17">
    <location>
        <begin position="373"/>
        <end position="399"/>
    </location>
</feature>
<evidence type="ECO:0000256" key="1">
    <source>
        <dbReference type="ARBA" id="ARBA00004141"/>
    </source>
</evidence>
<evidence type="ECO:0000259" key="19">
    <source>
        <dbReference type="PROSITE" id="PS50038"/>
    </source>
</evidence>
<feature type="compositionally biased region" description="Basic residues" evidence="16">
    <location>
        <begin position="539"/>
        <end position="554"/>
    </location>
</feature>
<evidence type="ECO:0000256" key="14">
    <source>
        <dbReference type="ARBA" id="ARBA00023224"/>
    </source>
</evidence>
<keyword evidence="13" id="KW-0325">Glycoprotein</keyword>
<evidence type="ECO:0000256" key="4">
    <source>
        <dbReference type="ARBA" id="ARBA00022473"/>
    </source>
</evidence>